<reference evidence="13" key="1">
    <citation type="submission" date="2021-02" db="EMBL/GenBank/DDBJ databases">
        <title>Comparative genomics reveals that relaxation of natural selection precedes convergent phenotypic evolution of cavefish.</title>
        <authorList>
            <person name="Peng Z."/>
        </authorList>
    </citation>
    <scope>NUCLEOTIDE SEQUENCE</scope>
    <source>
        <tissue evidence="13">Muscle</tissue>
    </source>
</reference>
<feature type="chain" id="PRO_5040793850" evidence="11">
    <location>
        <begin position="17"/>
        <end position="723"/>
    </location>
</feature>
<keyword evidence="5" id="KW-0433">Leucine-rich repeat</keyword>
<keyword evidence="3" id="KW-0964">Secreted</keyword>
<evidence type="ECO:0000256" key="1">
    <source>
        <dbReference type="ARBA" id="ARBA00004498"/>
    </source>
</evidence>
<accession>A0A9W7T725</accession>
<dbReference type="SUPFAM" id="SSF52058">
    <property type="entry name" value="L domain-like"/>
    <property type="match status" value="1"/>
</dbReference>
<evidence type="ECO:0000256" key="9">
    <source>
        <dbReference type="ARBA" id="ARBA00023180"/>
    </source>
</evidence>
<evidence type="ECO:0000256" key="4">
    <source>
        <dbReference type="ARBA" id="ARBA00022530"/>
    </source>
</evidence>
<comment type="similarity">
    <text evidence="2">Belongs to the small leucine-rich proteoglycan (SLRP) family. SLRP class III subfamily.</text>
</comment>
<dbReference type="GO" id="GO:0031012">
    <property type="term" value="C:extracellular matrix"/>
    <property type="evidence" value="ECO:0007669"/>
    <property type="project" value="TreeGrafter"/>
</dbReference>
<keyword evidence="8" id="KW-1015">Disulfide bond</keyword>
<organism evidence="13 14">
    <name type="scientific">Triplophysa rosa</name>
    <name type="common">Cave loach</name>
    <dbReference type="NCBI Taxonomy" id="992332"/>
    <lineage>
        <taxon>Eukaryota</taxon>
        <taxon>Metazoa</taxon>
        <taxon>Chordata</taxon>
        <taxon>Craniata</taxon>
        <taxon>Vertebrata</taxon>
        <taxon>Euteleostomi</taxon>
        <taxon>Actinopterygii</taxon>
        <taxon>Neopterygii</taxon>
        <taxon>Teleostei</taxon>
        <taxon>Ostariophysi</taxon>
        <taxon>Cypriniformes</taxon>
        <taxon>Nemacheilidae</taxon>
        <taxon>Triplophysa</taxon>
    </lineage>
</organism>
<keyword evidence="9" id="KW-0325">Glycoprotein</keyword>
<feature type="domain" description="LRRNT" evidence="12">
    <location>
        <begin position="518"/>
        <end position="548"/>
    </location>
</feature>
<dbReference type="InterPro" id="IPR003591">
    <property type="entry name" value="Leu-rich_rpt_typical-subtyp"/>
</dbReference>
<comment type="subcellular location">
    <subcellularLocation>
        <location evidence="1">Secreted</location>
        <location evidence="1">Extracellular space</location>
        <location evidence="1">Extracellular matrix</location>
    </subcellularLocation>
</comment>
<evidence type="ECO:0000256" key="2">
    <source>
        <dbReference type="ARBA" id="ARBA00006912"/>
    </source>
</evidence>
<feature type="region of interest" description="Disordered" evidence="10">
    <location>
        <begin position="59"/>
        <end position="90"/>
    </location>
</feature>
<dbReference type="InterPro" id="IPR043547">
    <property type="entry name" value="Mimecan/Epiphycan/Opticin"/>
</dbReference>
<dbReference type="InterPro" id="IPR001611">
    <property type="entry name" value="Leu-rich_rpt"/>
</dbReference>
<dbReference type="InterPro" id="IPR000372">
    <property type="entry name" value="LRRNT"/>
</dbReference>
<feature type="region of interest" description="Disordered" evidence="10">
    <location>
        <begin position="375"/>
        <end position="469"/>
    </location>
</feature>
<evidence type="ECO:0000256" key="3">
    <source>
        <dbReference type="ARBA" id="ARBA00022525"/>
    </source>
</evidence>
<evidence type="ECO:0000256" key="6">
    <source>
        <dbReference type="ARBA" id="ARBA00022729"/>
    </source>
</evidence>
<dbReference type="PANTHER" id="PTHR46269">
    <property type="entry name" value="EPIPHYCAN-RELATED"/>
    <property type="match status" value="1"/>
</dbReference>
<evidence type="ECO:0000256" key="8">
    <source>
        <dbReference type="ARBA" id="ARBA00023157"/>
    </source>
</evidence>
<dbReference type="AlphaFoldDB" id="A0A9W7T725"/>
<evidence type="ECO:0000256" key="11">
    <source>
        <dbReference type="SAM" id="SignalP"/>
    </source>
</evidence>
<evidence type="ECO:0000313" key="13">
    <source>
        <dbReference type="EMBL" id="KAI7791840.1"/>
    </source>
</evidence>
<dbReference type="PROSITE" id="PS51450">
    <property type="entry name" value="LRR"/>
    <property type="match status" value="1"/>
</dbReference>
<feature type="signal peptide" evidence="11">
    <location>
        <begin position="1"/>
        <end position="16"/>
    </location>
</feature>
<dbReference type="GO" id="GO:0060348">
    <property type="term" value="P:bone development"/>
    <property type="evidence" value="ECO:0007669"/>
    <property type="project" value="TreeGrafter"/>
</dbReference>
<evidence type="ECO:0000256" key="10">
    <source>
        <dbReference type="SAM" id="MobiDB-lite"/>
    </source>
</evidence>
<keyword evidence="7" id="KW-0677">Repeat</keyword>
<feature type="region of interest" description="Disordered" evidence="10">
    <location>
        <begin position="246"/>
        <end position="358"/>
    </location>
</feature>
<protein>
    <submittedName>
        <fullName evidence="13">Epiphycan</fullName>
    </submittedName>
</protein>
<dbReference type="Proteomes" id="UP001059041">
    <property type="component" value="Linkage Group LG24"/>
</dbReference>
<proteinExistence type="inferred from homology"/>
<feature type="compositionally biased region" description="Acidic residues" evidence="10">
    <location>
        <begin position="434"/>
        <end position="461"/>
    </location>
</feature>
<dbReference type="InterPro" id="IPR032675">
    <property type="entry name" value="LRR_dom_sf"/>
</dbReference>
<keyword evidence="6 11" id="KW-0732">Signal</keyword>
<evidence type="ECO:0000256" key="7">
    <source>
        <dbReference type="ARBA" id="ARBA00022737"/>
    </source>
</evidence>
<dbReference type="OrthoDB" id="676979at2759"/>
<evidence type="ECO:0000259" key="12">
    <source>
        <dbReference type="SMART" id="SM00013"/>
    </source>
</evidence>
<dbReference type="SMART" id="SM00013">
    <property type="entry name" value="LRRNT"/>
    <property type="match status" value="1"/>
</dbReference>
<evidence type="ECO:0000313" key="14">
    <source>
        <dbReference type="Proteomes" id="UP001059041"/>
    </source>
</evidence>
<evidence type="ECO:0000256" key="5">
    <source>
        <dbReference type="ARBA" id="ARBA00022614"/>
    </source>
</evidence>
<dbReference type="PANTHER" id="PTHR46269:SF3">
    <property type="entry name" value="EPIPHYCAN"/>
    <property type="match status" value="1"/>
</dbReference>
<comment type="caution">
    <text evidence="13">The sequence shown here is derived from an EMBL/GenBank/DDBJ whole genome shotgun (WGS) entry which is preliminary data.</text>
</comment>
<dbReference type="GO" id="GO:0005615">
    <property type="term" value="C:extracellular space"/>
    <property type="evidence" value="ECO:0007669"/>
    <property type="project" value="TreeGrafter"/>
</dbReference>
<gene>
    <name evidence="13" type="ORF">IRJ41_010374</name>
</gene>
<dbReference type="SMART" id="SM00369">
    <property type="entry name" value="LRR_TYP"/>
    <property type="match status" value="4"/>
</dbReference>
<feature type="compositionally biased region" description="Acidic residues" evidence="10">
    <location>
        <begin position="59"/>
        <end position="69"/>
    </location>
</feature>
<dbReference type="Gene3D" id="3.80.10.10">
    <property type="entry name" value="Ribonuclease Inhibitor"/>
    <property type="match status" value="1"/>
</dbReference>
<keyword evidence="14" id="KW-1185">Reference proteome</keyword>
<sequence length="723" mass="75831">MVMLVWGLLVLSVAAASPPRYARQAELDNYDSNNYDVDLDLSVDNQDVYDYYNEVDEPQIDTLNPDEDSDPSHSAYIEEEEEEVVQKPEQRWTVEDREDTEVPITPLLIQSGSGESGTLMGPNAQGEEELRLTPIDILQISGDISGSGEMNSGASGDSLSEIASGSGEILGSGGSNASGDILSSGVSGDFGSGVSGLSGSGIIMFSGGEEEILRFGITPQEASGDFGESGFSGEIEGPVVFQKSGASGFPDVSGESGASGFPDVSGESGASGFPDVSGESGASGFPDVSGESGASGFPDVSGESGASGVPDVSGESGASGVPDVSGASGVPDVSGQSGTSGVWEVSGTSGEPELSGESEAFEIIEISKELWTSEVPEVPVEPVTSGLPEVSGEPGTSGVPGEPGTSGMPEVSGTSGLPEVSGEPVTTGVPVEPEPSEEPGESGEIEVPEEPVETGEPDSPEDPVVTESPEVTTEIFFPELEEEEEILLTTPTTPQEGAGGEIGSGLPEIDPYIPGMSTCVLCICLVGSVYCDDLRLDRVPPLPKETTHFYARYNKIAKISKSDFTNLNKLKKIDLTSNAISKIDDDAFFGLPALDEVILRENNIRQLPALPPSMTLIDACHNQLSSTGIHREAFKDMPGLLYLYLTDNNIDHIPVPLPHSLRSLHLQNNNVQMMHDDTFCNPHDLNYIRNALEDVRLDGNPVNLSRTPQAFICLPRIPVGNLI</sequence>
<name>A0A9W7T725_TRIRA</name>
<keyword evidence="4" id="KW-0272">Extracellular matrix</keyword>
<dbReference type="Pfam" id="PF13855">
    <property type="entry name" value="LRR_8"/>
    <property type="match status" value="1"/>
</dbReference>
<dbReference type="EMBL" id="JAFHDT010000024">
    <property type="protein sequence ID" value="KAI7791840.1"/>
    <property type="molecule type" value="Genomic_DNA"/>
</dbReference>
<feature type="compositionally biased region" description="Low complexity" evidence="10">
    <location>
        <begin position="422"/>
        <end position="431"/>
    </location>
</feature>
<dbReference type="GO" id="GO:0061975">
    <property type="term" value="P:articular cartilage development"/>
    <property type="evidence" value="ECO:0007669"/>
    <property type="project" value="TreeGrafter"/>
</dbReference>